<dbReference type="EMBL" id="ML991838">
    <property type="protein sequence ID" value="KAF2230597.1"/>
    <property type="molecule type" value="Genomic_DNA"/>
</dbReference>
<evidence type="ECO:0000259" key="1">
    <source>
        <dbReference type="Pfam" id="PF00931"/>
    </source>
</evidence>
<dbReference type="PANTHER" id="PTHR46082:SF11">
    <property type="entry name" value="AAA+ ATPASE DOMAIN-CONTAINING PROTEIN-RELATED"/>
    <property type="match status" value="1"/>
</dbReference>
<dbReference type="Pfam" id="PF13424">
    <property type="entry name" value="TPR_12"/>
    <property type="match status" value="2"/>
</dbReference>
<dbReference type="SUPFAM" id="SSF52540">
    <property type="entry name" value="P-loop containing nucleoside triphosphate hydrolases"/>
    <property type="match status" value="1"/>
</dbReference>
<sequence length="978" mass="109905">MTRRLQHDEYTVGWICALPDELTAAREMLDEEHQDLPSNGNDTNIYCLGCIGEHNVVLATLPAGLIGIASATAVAMQIKSTFPAIRFGLMVGIGGGVPSNQADIRLGDVIVSQPGKGHVGVIQYDFGKSIPNGFDQTGFLNSPPLTLLGAVIKLQSNHRRGRSSLLPHLSRLSELPGFARDEAGSDVLYEAEYNHAGDYDCTSCDNKRQVQRVERRKEKMEERPMVHYGTIASGNQVMRDSITRNKVSSEFGGVLCFEMEAAGLMNNFPCLVIRGICDYADSHKNKKWQPYAAGTAAAYAKELLLLVPAIDVSTMRTIHEATREYLPFPPNRQFTGRSTELDILKRKLFTNKECQKTALVGLGGAGKTQIALHFTYWVKKNYPDFSIFWMPVLSTETFEQACIAIAKELGIRHCQESKEDVKYVVQQRLSAKTVGKWLLIVDNADDMDLLFGEGERQGLLDFLPRNDNGLILFTTRTFDVAQAIVGSDVVEVVRMEMQEAMAMFQKSLVQVKPLHDEMVDFLSELDCLPLAITQAAAYINRNRSSMLDYLRLLKQTEQDAVILLSTEFHDNARYTNSANAVAKTWLISFNQILEYDKMAADLLAFISSIEWKAIPRSILPVVQSEARIASAIGTLCSYSFLERRNFGQMFDMHRLVHLATRMWISQNGREVVTRKTALKHLVEVFPSDEYTNRDIWRKYMPHVACIEKYEQCQNTEGKSMLCLNVGRCLIVDGRMHEAVLWLQKSCDWRDRNLAEDNTDRLASRRALARAYRANGQVKEAIDLLERIVAIEAGLTEDHPNQLASQHALAEAYRANGQVKEAIDLLERVVIIKAEVLTEDHPDRLASQHALALAYADNGQVTDAIKLLECVVNIERRIMAEYHPSRRASERALAGLNEELQMKPETGQTSGPSIENLVDRKEDERQFNPAPQVSQALSQVSNACVTIPDRSLADQGMKSSSTLRRFLMRRLRRISKRDK</sequence>
<dbReference type="SUPFAM" id="SSF53167">
    <property type="entry name" value="Purine and uridine phosphorylases"/>
    <property type="match status" value="1"/>
</dbReference>
<dbReference type="InterPro" id="IPR002182">
    <property type="entry name" value="NB-ARC"/>
</dbReference>
<dbReference type="GO" id="GO:0043531">
    <property type="term" value="F:ADP binding"/>
    <property type="evidence" value="ECO:0007669"/>
    <property type="project" value="InterPro"/>
</dbReference>
<dbReference type="SMART" id="SM00028">
    <property type="entry name" value="TPR"/>
    <property type="match status" value="3"/>
</dbReference>
<reference evidence="3" key="1">
    <citation type="journal article" date="2020" name="Stud. Mycol.">
        <title>101 Dothideomycetes genomes: a test case for predicting lifestyles and emergence of pathogens.</title>
        <authorList>
            <person name="Haridas S."/>
            <person name="Albert R."/>
            <person name="Binder M."/>
            <person name="Bloem J."/>
            <person name="Labutti K."/>
            <person name="Salamov A."/>
            <person name="Andreopoulos B."/>
            <person name="Baker S."/>
            <person name="Barry K."/>
            <person name="Bills G."/>
            <person name="Bluhm B."/>
            <person name="Cannon C."/>
            <person name="Castanera R."/>
            <person name="Culley D."/>
            <person name="Daum C."/>
            <person name="Ezra D."/>
            <person name="Gonzalez J."/>
            <person name="Henrissat B."/>
            <person name="Kuo A."/>
            <person name="Liang C."/>
            <person name="Lipzen A."/>
            <person name="Lutzoni F."/>
            <person name="Magnuson J."/>
            <person name="Mondo S."/>
            <person name="Nolan M."/>
            <person name="Ohm R."/>
            <person name="Pangilinan J."/>
            <person name="Park H.-J."/>
            <person name="Ramirez L."/>
            <person name="Alfaro M."/>
            <person name="Sun H."/>
            <person name="Tritt A."/>
            <person name="Yoshinaga Y."/>
            <person name="Zwiers L.-H."/>
            <person name="Turgeon B."/>
            <person name="Goodwin S."/>
            <person name="Spatafora J."/>
            <person name="Crous P."/>
            <person name="Grigoriev I."/>
        </authorList>
    </citation>
    <scope>NUCLEOTIDE SEQUENCE</scope>
    <source>
        <strain evidence="3">Tuck. ex Michener</strain>
    </source>
</reference>
<evidence type="ECO:0000313" key="4">
    <source>
        <dbReference type="Proteomes" id="UP000800092"/>
    </source>
</evidence>
<dbReference type="OrthoDB" id="20872at2759"/>
<dbReference type="Pfam" id="PF01048">
    <property type="entry name" value="PNP_UDP_1"/>
    <property type="match status" value="1"/>
</dbReference>
<dbReference type="Pfam" id="PF00931">
    <property type="entry name" value="NB-ARC"/>
    <property type="match status" value="1"/>
</dbReference>
<dbReference type="InterPro" id="IPR000845">
    <property type="entry name" value="Nucleoside_phosphorylase_d"/>
</dbReference>
<dbReference type="Gene3D" id="3.40.50.300">
    <property type="entry name" value="P-loop containing nucleotide triphosphate hydrolases"/>
    <property type="match status" value="1"/>
</dbReference>
<gene>
    <name evidence="3" type="ORF">EV356DRAFT_508356</name>
</gene>
<feature type="domain" description="Nucleoside phosphorylase" evidence="2">
    <location>
        <begin position="12"/>
        <end position="298"/>
    </location>
</feature>
<dbReference type="SUPFAM" id="SSF48452">
    <property type="entry name" value="TPR-like"/>
    <property type="match status" value="1"/>
</dbReference>
<dbReference type="AlphaFoldDB" id="A0A6A6GY11"/>
<name>A0A6A6GY11_VIRVR</name>
<evidence type="ECO:0000259" key="2">
    <source>
        <dbReference type="Pfam" id="PF01048"/>
    </source>
</evidence>
<dbReference type="Gene3D" id="3.40.50.1580">
    <property type="entry name" value="Nucleoside phosphorylase domain"/>
    <property type="match status" value="1"/>
</dbReference>
<dbReference type="GO" id="GO:0003824">
    <property type="term" value="F:catalytic activity"/>
    <property type="evidence" value="ECO:0007669"/>
    <property type="project" value="InterPro"/>
</dbReference>
<evidence type="ECO:0000313" key="3">
    <source>
        <dbReference type="EMBL" id="KAF2230597.1"/>
    </source>
</evidence>
<dbReference type="Proteomes" id="UP000800092">
    <property type="component" value="Unassembled WGS sequence"/>
</dbReference>
<dbReference type="InterPro" id="IPR019734">
    <property type="entry name" value="TPR_rpt"/>
</dbReference>
<dbReference type="InterPro" id="IPR035994">
    <property type="entry name" value="Nucleoside_phosphorylase_sf"/>
</dbReference>
<protein>
    <submittedName>
        <fullName evidence="3">Kinesin light chain</fullName>
    </submittedName>
</protein>
<dbReference type="GO" id="GO:0009116">
    <property type="term" value="P:nucleoside metabolic process"/>
    <property type="evidence" value="ECO:0007669"/>
    <property type="project" value="InterPro"/>
</dbReference>
<dbReference type="PANTHER" id="PTHR46082">
    <property type="entry name" value="ATP/GTP-BINDING PROTEIN-RELATED"/>
    <property type="match status" value="1"/>
</dbReference>
<proteinExistence type="predicted"/>
<accession>A0A6A6GY11</accession>
<feature type="domain" description="NB-ARC" evidence="1">
    <location>
        <begin position="339"/>
        <end position="509"/>
    </location>
</feature>
<dbReference type="InterPro" id="IPR027417">
    <property type="entry name" value="P-loop_NTPase"/>
</dbReference>
<dbReference type="InterPro" id="IPR011990">
    <property type="entry name" value="TPR-like_helical_dom_sf"/>
</dbReference>
<organism evidence="3 4">
    <name type="scientific">Viridothelium virens</name>
    <name type="common">Speckled blister lichen</name>
    <name type="synonym">Trypethelium virens</name>
    <dbReference type="NCBI Taxonomy" id="1048519"/>
    <lineage>
        <taxon>Eukaryota</taxon>
        <taxon>Fungi</taxon>
        <taxon>Dikarya</taxon>
        <taxon>Ascomycota</taxon>
        <taxon>Pezizomycotina</taxon>
        <taxon>Dothideomycetes</taxon>
        <taxon>Dothideomycetes incertae sedis</taxon>
        <taxon>Trypetheliales</taxon>
        <taxon>Trypetheliaceae</taxon>
        <taxon>Viridothelium</taxon>
    </lineage>
</organism>
<dbReference type="Gene3D" id="1.25.40.10">
    <property type="entry name" value="Tetratricopeptide repeat domain"/>
    <property type="match status" value="1"/>
</dbReference>
<keyword evidence="4" id="KW-1185">Reference proteome</keyword>
<dbReference type="InterPro" id="IPR053137">
    <property type="entry name" value="NLR-like"/>
</dbReference>